<dbReference type="Proteomes" id="UP000238916">
    <property type="component" value="Unassembled WGS sequence"/>
</dbReference>
<reference evidence="2" key="1">
    <citation type="submission" date="2018-02" db="EMBL/GenBank/DDBJ databases">
        <authorList>
            <person name="Hausmann B."/>
        </authorList>
    </citation>
    <scope>NUCLEOTIDE SEQUENCE [LARGE SCALE GENOMIC DNA]</scope>
    <source>
        <strain evidence="2">Peat soil MAG SbF1</strain>
    </source>
</reference>
<name>A0A2U3L5E3_9FIRM</name>
<dbReference type="EMBL" id="OMOF01000311">
    <property type="protein sequence ID" value="SPF47134.1"/>
    <property type="molecule type" value="Genomic_DNA"/>
</dbReference>
<sequence>MEIFDITVNGSGFDPEYNFNNYALTLVFKDDQTEKTVRANLRYYPGENQWDLNPIFYEYTKDEKQNMIEQIINNDNFKLAFETIENRLEGQLDFRL</sequence>
<dbReference type="OrthoDB" id="1798543at2"/>
<evidence type="ECO:0000313" key="1">
    <source>
        <dbReference type="EMBL" id="SPF47134.1"/>
    </source>
</evidence>
<organism evidence="1 2">
    <name type="scientific">Candidatus Desulfosporosinus infrequens</name>
    <dbReference type="NCBI Taxonomy" id="2043169"/>
    <lineage>
        <taxon>Bacteria</taxon>
        <taxon>Bacillati</taxon>
        <taxon>Bacillota</taxon>
        <taxon>Clostridia</taxon>
        <taxon>Eubacteriales</taxon>
        <taxon>Desulfitobacteriaceae</taxon>
        <taxon>Desulfosporosinus</taxon>
    </lineage>
</organism>
<accession>A0A2U3L5E3</accession>
<evidence type="ECO:0000313" key="2">
    <source>
        <dbReference type="Proteomes" id="UP000238916"/>
    </source>
</evidence>
<dbReference type="AlphaFoldDB" id="A0A2U3L5E3"/>
<proteinExistence type="predicted"/>
<protein>
    <submittedName>
        <fullName evidence="1">Uncharacterized protein</fullName>
    </submittedName>
</protein>
<gene>
    <name evidence="1" type="ORF">SBF1_3790002</name>
</gene>